<keyword evidence="8" id="KW-0325">Glycoprotein</keyword>
<evidence type="ECO:0000313" key="14">
    <source>
        <dbReference type="EMBL" id="XBS20419.1"/>
    </source>
</evidence>
<keyword evidence="9" id="KW-0407">Ion channel</keyword>
<dbReference type="InterPro" id="IPR015683">
    <property type="entry name" value="Ionotropic_Glu_rcpt"/>
</dbReference>
<proteinExistence type="predicted"/>
<keyword evidence="15" id="KW-1185">Reference proteome</keyword>
<evidence type="ECO:0000259" key="13">
    <source>
        <dbReference type="SMART" id="SM00079"/>
    </source>
</evidence>
<name>A0AAU7NTU1_9GAMM</name>
<accession>A0AAU7NTU1</accession>
<evidence type="ECO:0000256" key="1">
    <source>
        <dbReference type="ARBA" id="ARBA00004141"/>
    </source>
</evidence>
<dbReference type="Pfam" id="PF00060">
    <property type="entry name" value="Lig_chan"/>
    <property type="match status" value="1"/>
</dbReference>
<sequence length="350" mass="38102">MFFLSAVLLWVPSTLMAQPDKTLQVGVRVAPPFVVRNDDGSLSGLSIDLWKQIAADLELNYQFQEMTLPQLLQAVENQKIDVAVAAITVTADRETVMDFSHPFHSSGLGIAVDSEQGGTLGSVLKAVFSLQFIHALMALGIVLATIAVLVWLLERKANPEHFGGSAVKGLGAGFWWSAVTMTTVGYGDKAPVTFWGRLLAIIWMFASVISISGFTATIASVFTLQQIQGHIKGPQDLPGNLIGAVTGSTGALYAQKKHLQQNNFDTSTAAIKALVDGQVDAVVYDLPILRYLSRNEYAGREHVLPGAFERQDYSFGLPAGSDLREPLNKAMLRHIRSEQWRDTLAEYLGE</sequence>
<evidence type="ECO:0000259" key="12">
    <source>
        <dbReference type="SMART" id="SM00062"/>
    </source>
</evidence>
<keyword evidence="11" id="KW-0732">Signal</keyword>
<feature type="signal peptide" evidence="11">
    <location>
        <begin position="1"/>
        <end position="17"/>
    </location>
</feature>
<dbReference type="InterPro" id="IPR001638">
    <property type="entry name" value="Solute-binding_3/MltF_N"/>
</dbReference>
<evidence type="ECO:0000256" key="7">
    <source>
        <dbReference type="ARBA" id="ARBA00023170"/>
    </source>
</evidence>
<dbReference type="SMART" id="SM00079">
    <property type="entry name" value="PBPe"/>
    <property type="match status" value="1"/>
</dbReference>
<evidence type="ECO:0000256" key="11">
    <source>
        <dbReference type="SAM" id="SignalP"/>
    </source>
</evidence>
<dbReference type="Proteomes" id="UP001225378">
    <property type="component" value="Chromosome"/>
</dbReference>
<evidence type="ECO:0000256" key="8">
    <source>
        <dbReference type="ARBA" id="ARBA00023180"/>
    </source>
</evidence>
<dbReference type="PRINTS" id="PR00169">
    <property type="entry name" value="KCHANNEL"/>
</dbReference>
<evidence type="ECO:0000256" key="3">
    <source>
        <dbReference type="ARBA" id="ARBA00022692"/>
    </source>
</evidence>
<dbReference type="Gene3D" id="3.40.190.10">
    <property type="entry name" value="Periplasmic binding protein-like II"/>
    <property type="match status" value="2"/>
</dbReference>
<dbReference type="Gene3D" id="1.20.5.110">
    <property type="match status" value="1"/>
</dbReference>
<evidence type="ECO:0000256" key="4">
    <source>
        <dbReference type="ARBA" id="ARBA00022989"/>
    </source>
</evidence>
<dbReference type="SUPFAM" id="SSF81324">
    <property type="entry name" value="Voltage-gated potassium channels"/>
    <property type="match status" value="1"/>
</dbReference>
<dbReference type="SMART" id="SM00062">
    <property type="entry name" value="PBPb"/>
    <property type="match status" value="1"/>
</dbReference>
<comment type="subcellular location">
    <subcellularLocation>
        <location evidence="1">Membrane</location>
        <topology evidence="1">Multi-pass membrane protein</topology>
    </subcellularLocation>
</comment>
<evidence type="ECO:0000256" key="2">
    <source>
        <dbReference type="ARBA" id="ARBA00022448"/>
    </source>
</evidence>
<dbReference type="SUPFAM" id="SSF53850">
    <property type="entry name" value="Periplasmic binding protein-like II"/>
    <property type="match status" value="1"/>
</dbReference>
<dbReference type="Pfam" id="PF00497">
    <property type="entry name" value="SBP_bac_3"/>
    <property type="match status" value="1"/>
</dbReference>
<evidence type="ECO:0000256" key="6">
    <source>
        <dbReference type="ARBA" id="ARBA00023136"/>
    </source>
</evidence>
<evidence type="ECO:0000313" key="15">
    <source>
        <dbReference type="Proteomes" id="UP001225378"/>
    </source>
</evidence>
<dbReference type="PANTHER" id="PTHR18966">
    <property type="entry name" value="IONOTROPIC GLUTAMATE RECEPTOR"/>
    <property type="match status" value="1"/>
</dbReference>
<evidence type="ECO:0000256" key="10">
    <source>
        <dbReference type="SAM" id="Phobius"/>
    </source>
</evidence>
<dbReference type="InterPro" id="IPR001320">
    <property type="entry name" value="Iontro_rcpt_C"/>
</dbReference>
<evidence type="ECO:0000256" key="9">
    <source>
        <dbReference type="ARBA" id="ARBA00023303"/>
    </source>
</evidence>
<keyword evidence="6 10" id="KW-0472">Membrane</keyword>
<dbReference type="GO" id="GO:0015276">
    <property type="term" value="F:ligand-gated monoatomic ion channel activity"/>
    <property type="evidence" value="ECO:0007669"/>
    <property type="project" value="InterPro"/>
</dbReference>
<dbReference type="GO" id="GO:0016020">
    <property type="term" value="C:membrane"/>
    <property type="evidence" value="ECO:0007669"/>
    <property type="project" value="UniProtKB-SubCell"/>
</dbReference>
<reference evidence="14 15" key="1">
    <citation type="journal article" date="2024" name="Microbiology">
        <title>Methylomarinum rosea sp. nov., a novel halophilic methanotrophic bacterium from the hypersaline Lake Elton.</title>
        <authorList>
            <person name="Suleimanov R.Z."/>
            <person name="Oshkin I.Y."/>
            <person name="Danilova O.V."/>
            <person name="Suzina N.E."/>
            <person name="Dedysh S.N."/>
        </authorList>
    </citation>
    <scope>NUCLEOTIDE SEQUENCE [LARGE SCALE GENOMIC DNA]</scope>
    <source>
        <strain evidence="14 15">Ch1-1</strain>
    </source>
</reference>
<dbReference type="KEGG" id="mech:Q9L42_019040"/>
<feature type="domain" description="Ionotropic glutamate receptor C-terminal" evidence="13">
    <location>
        <begin position="22"/>
        <end position="342"/>
    </location>
</feature>
<protein>
    <submittedName>
        <fullName evidence="14">Transporter substrate-binding domain-containing protein</fullName>
    </submittedName>
</protein>
<evidence type="ECO:0000256" key="5">
    <source>
        <dbReference type="ARBA" id="ARBA00023065"/>
    </source>
</evidence>
<keyword evidence="7" id="KW-0675">Receptor</keyword>
<feature type="chain" id="PRO_5043560227" evidence="11">
    <location>
        <begin position="18"/>
        <end position="350"/>
    </location>
</feature>
<organism evidence="14 15">
    <name type="scientific">Methylomarinum roseum</name>
    <dbReference type="NCBI Taxonomy" id="3067653"/>
    <lineage>
        <taxon>Bacteria</taxon>
        <taxon>Pseudomonadati</taxon>
        <taxon>Pseudomonadota</taxon>
        <taxon>Gammaproteobacteria</taxon>
        <taxon>Methylococcales</taxon>
        <taxon>Methylococcaceae</taxon>
        <taxon>Methylomarinum</taxon>
    </lineage>
</organism>
<dbReference type="RefSeq" id="WP_349431619.1">
    <property type="nucleotide sequence ID" value="NZ_CP157743.1"/>
</dbReference>
<feature type="transmembrane region" description="Helical" evidence="10">
    <location>
        <begin position="198"/>
        <end position="222"/>
    </location>
</feature>
<keyword evidence="4 10" id="KW-1133">Transmembrane helix</keyword>
<keyword evidence="3 10" id="KW-0812">Transmembrane</keyword>
<dbReference type="EMBL" id="CP157743">
    <property type="protein sequence ID" value="XBS20419.1"/>
    <property type="molecule type" value="Genomic_DNA"/>
</dbReference>
<feature type="transmembrane region" description="Helical" evidence="10">
    <location>
        <begin position="132"/>
        <end position="153"/>
    </location>
</feature>
<keyword evidence="5" id="KW-0406">Ion transport</keyword>
<keyword evidence="2" id="KW-0813">Transport</keyword>
<feature type="transmembrane region" description="Helical" evidence="10">
    <location>
        <begin position="165"/>
        <end position="186"/>
    </location>
</feature>
<dbReference type="AlphaFoldDB" id="A0AAU7NTU1"/>
<gene>
    <name evidence="14" type="ORF">Q9L42_019040</name>
</gene>
<feature type="domain" description="Solute-binding protein family 3/N-terminal" evidence="12">
    <location>
        <begin position="22"/>
        <end position="344"/>
    </location>
</feature>
<dbReference type="Gene3D" id="1.10.287.70">
    <property type="match status" value="1"/>
</dbReference>